<evidence type="ECO:0000256" key="6">
    <source>
        <dbReference type="ARBA" id="ARBA00022777"/>
    </source>
</evidence>
<dbReference type="EC" id="2.7.13.3" evidence="2"/>
<keyword evidence="4" id="KW-0808">Transferase</keyword>
<feature type="transmembrane region" description="Helical" evidence="8">
    <location>
        <begin position="6"/>
        <end position="27"/>
    </location>
</feature>
<evidence type="ECO:0000259" key="9">
    <source>
        <dbReference type="PROSITE" id="PS50109"/>
    </source>
</evidence>
<keyword evidence="6 10" id="KW-0418">Kinase</keyword>
<dbReference type="SMART" id="SM00387">
    <property type="entry name" value="HATPase_c"/>
    <property type="match status" value="1"/>
</dbReference>
<comment type="caution">
    <text evidence="10">The sequence shown here is derived from an EMBL/GenBank/DDBJ whole genome shotgun (WGS) entry which is preliminary data.</text>
</comment>
<dbReference type="InterPro" id="IPR005467">
    <property type="entry name" value="His_kinase_dom"/>
</dbReference>
<dbReference type="EMBL" id="RCCK01000010">
    <property type="protein sequence ID" value="RLJ80265.1"/>
    <property type="molecule type" value="Genomic_DNA"/>
</dbReference>
<keyword evidence="5 8" id="KW-0812">Transmembrane</keyword>
<dbReference type="PANTHER" id="PTHR45436:SF5">
    <property type="entry name" value="SENSOR HISTIDINE KINASE TRCS"/>
    <property type="match status" value="1"/>
</dbReference>
<dbReference type="CDD" id="cd00082">
    <property type="entry name" value="HisKA"/>
    <property type="match status" value="1"/>
</dbReference>
<keyword evidence="3" id="KW-0597">Phosphoprotein</keyword>
<dbReference type="PANTHER" id="PTHR45436">
    <property type="entry name" value="SENSOR HISTIDINE KINASE YKOH"/>
    <property type="match status" value="1"/>
</dbReference>
<dbReference type="RefSeq" id="WP_208529850.1">
    <property type="nucleotide sequence ID" value="NZ_RCCK01000010.1"/>
</dbReference>
<feature type="transmembrane region" description="Helical" evidence="8">
    <location>
        <begin position="131"/>
        <end position="154"/>
    </location>
</feature>
<dbReference type="GO" id="GO:0000155">
    <property type="term" value="F:phosphorelay sensor kinase activity"/>
    <property type="evidence" value="ECO:0007669"/>
    <property type="project" value="InterPro"/>
</dbReference>
<dbReference type="Gene3D" id="3.30.565.10">
    <property type="entry name" value="Histidine kinase-like ATPase, C-terminal domain"/>
    <property type="match status" value="1"/>
</dbReference>
<dbReference type="InterPro" id="IPR050428">
    <property type="entry name" value="TCS_sensor_his_kinase"/>
</dbReference>
<evidence type="ECO:0000256" key="4">
    <source>
        <dbReference type="ARBA" id="ARBA00022679"/>
    </source>
</evidence>
<evidence type="ECO:0000256" key="2">
    <source>
        <dbReference type="ARBA" id="ARBA00012438"/>
    </source>
</evidence>
<dbReference type="InterPro" id="IPR003594">
    <property type="entry name" value="HATPase_dom"/>
</dbReference>
<dbReference type="SUPFAM" id="SSF55874">
    <property type="entry name" value="ATPase domain of HSP90 chaperone/DNA topoisomerase II/histidine kinase"/>
    <property type="match status" value="1"/>
</dbReference>
<keyword evidence="7 8" id="KW-1133">Transmembrane helix</keyword>
<sequence length="418" mass="48639">MKLFTRYNRILVVISLSGLLLIGFLFYRMLVYYLDRQIDHDLVEEIMEVKEYSAKGNFYQPHEFEDLIVQYKKVEKVNSSSSYADTVFYNPLKHRKETARYLKTEFELVGQPYQVLVIASKFERQEQIRNICLIILIPVLLLFALVLLVNRILLKKIWVPFEQLLENITAFNINHERPYEPVEMPVAEFRQLNEVLVALSGKVKSDYNEIKLFTENASHEMMTPLAVINSKLDNMLQSNVLGKEDGETLVELYKATSRLTKLNQSLLLLVKIDNNLLQDEEQINLKSLIKEKQVYFQELISERNITVESTLADVSISASRSLLEILINNLFSNVIRHNYDGGKIEITLDADKIVFANTGHNKALDPEKIFDRFYKDNASEGTGLGLAILKQICNRQRYQLDYSYYQDLHTFTITFNHQ</sequence>
<gene>
    <name evidence="10" type="ORF">BCL90_1016</name>
</gene>
<feature type="domain" description="Histidine kinase" evidence="9">
    <location>
        <begin position="216"/>
        <end position="418"/>
    </location>
</feature>
<dbReference type="Gene3D" id="1.10.287.130">
    <property type="match status" value="1"/>
</dbReference>
<evidence type="ECO:0000313" key="10">
    <source>
        <dbReference type="EMBL" id="RLJ80265.1"/>
    </source>
</evidence>
<evidence type="ECO:0000256" key="1">
    <source>
        <dbReference type="ARBA" id="ARBA00000085"/>
    </source>
</evidence>
<evidence type="ECO:0000256" key="3">
    <source>
        <dbReference type="ARBA" id="ARBA00022553"/>
    </source>
</evidence>
<dbReference type="SUPFAM" id="SSF47384">
    <property type="entry name" value="Homodimeric domain of signal transducing histidine kinase"/>
    <property type="match status" value="1"/>
</dbReference>
<accession>A0A497YAP1</accession>
<dbReference type="InterPro" id="IPR003661">
    <property type="entry name" value="HisK_dim/P_dom"/>
</dbReference>
<dbReference type="PROSITE" id="PS50109">
    <property type="entry name" value="HIS_KIN"/>
    <property type="match status" value="1"/>
</dbReference>
<dbReference type="Pfam" id="PF00512">
    <property type="entry name" value="HisKA"/>
    <property type="match status" value="1"/>
</dbReference>
<dbReference type="Proteomes" id="UP000273898">
    <property type="component" value="Unassembled WGS sequence"/>
</dbReference>
<evidence type="ECO:0000256" key="7">
    <source>
        <dbReference type="ARBA" id="ARBA00022989"/>
    </source>
</evidence>
<protein>
    <recommendedName>
        <fullName evidence="2">histidine kinase</fullName>
        <ecNumber evidence="2">2.7.13.3</ecNumber>
    </recommendedName>
</protein>
<dbReference type="SMART" id="SM00388">
    <property type="entry name" value="HisKA"/>
    <property type="match status" value="1"/>
</dbReference>
<dbReference type="InterPro" id="IPR036097">
    <property type="entry name" value="HisK_dim/P_sf"/>
</dbReference>
<name>A0A497YAP1_9SPHI</name>
<reference evidence="10 11" key="1">
    <citation type="submission" date="2018-10" db="EMBL/GenBank/DDBJ databases">
        <title>Genomic Encyclopedia of Archaeal and Bacterial Type Strains, Phase II (KMG-II): from individual species to whole genera.</title>
        <authorList>
            <person name="Goeker M."/>
        </authorList>
    </citation>
    <scope>NUCLEOTIDE SEQUENCE [LARGE SCALE GENOMIC DNA]</scope>
    <source>
        <strain evidence="10 11">DSM 19624</strain>
    </source>
</reference>
<evidence type="ECO:0000256" key="5">
    <source>
        <dbReference type="ARBA" id="ARBA00022692"/>
    </source>
</evidence>
<keyword evidence="8" id="KW-0472">Membrane</keyword>
<dbReference type="GO" id="GO:0005886">
    <property type="term" value="C:plasma membrane"/>
    <property type="evidence" value="ECO:0007669"/>
    <property type="project" value="TreeGrafter"/>
</dbReference>
<proteinExistence type="predicted"/>
<comment type="catalytic activity">
    <reaction evidence="1">
        <text>ATP + protein L-histidine = ADP + protein N-phospho-L-histidine.</text>
        <dbReference type="EC" id="2.7.13.3"/>
    </reaction>
</comment>
<evidence type="ECO:0000313" key="11">
    <source>
        <dbReference type="Proteomes" id="UP000273898"/>
    </source>
</evidence>
<organism evidence="10 11">
    <name type="scientific">Pedobacter alluvionis</name>
    <dbReference type="NCBI Taxonomy" id="475253"/>
    <lineage>
        <taxon>Bacteria</taxon>
        <taxon>Pseudomonadati</taxon>
        <taxon>Bacteroidota</taxon>
        <taxon>Sphingobacteriia</taxon>
        <taxon>Sphingobacteriales</taxon>
        <taxon>Sphingobacteriaceae</taxon>
        <taxon>Pedobacter</taxon>
    </lineage>
</organism>
<evidence type="ECO:0000256" key="8">
    <source>
        <dbReference type="SAM" id="Phobius"/>
    </source>
</evidence>
<dbReference type="AlphaFoldDB" id="A0A497YAP1"/>
<dbReference type="InterPro" id="IPR036890">
    <property type="entry name" value="HATPase_C_sf"/>
</dbReference>
<dbReference type="Pfam" id="PF02518">
    <property type="entry name" value="HATPase_c"/>
    <property type="match status" value="1"/>
</dbReference>